<dbReference type="InterPro" id="IPR050267">
    <property type="entry name" value="Anti-sigma-factor_SerPK"/>
</dbReference>
<dbReference type="PANTHER" id="PTHR35526">
    <property type="entry name" value="ANTI-SIGMA-F FACTOR RSBW-RELATED"/>
    <property type="match status" value="1"/>
</dbReference>
<dbReference type="NCBIfam" id="TIGR01925">
    <property type="entry name" value="spIIAB"/>
    <property type="match status" value="1"/>
</dbReference>
<dbReference type="GO" id="GO:0030435">
    <property type="term" value="P:sporulation resulting in formation of a cellular spore"/>
    <property type="evidence" value="ECO:0007669"/>
    <property type="project" value="UniProtKB-KW"/>
</dbReference>
<dbReference type="EC" id="2.7.11.1" evidence="7"/>
<dbReference type="Proteomes" id="UP000236497">
    <property type="component" value="Unassembled WGS sequence"/>
</dbReference>
<keyword evidence="10" id="KW-1185">Reference proteome</keyword>
<keyword evidence="5 7" id="KW-0067">ATP-binding</keyword>
<dbReference type="EMBL" id="CVTD020000007">
    <property type="protein sequence ID" value="CRZ33391.1"/>
    <property type="molecule type" value="Genomic_DNA"/>
</dbReference>
<comment type="function">
    <text evidence="7">Binds to sigma F and blocks its ability to form an RNA polymerase holoenzyme (E-sigma F). Phosphorylates SpoIIAA on a serine residue. This phosphorylation may enable SpoIIAA to act as an anti-anti-sigma factor that counteracts SpoIIAB and thus releases sigma F from inhibition.</text>
</comment>
<comment type="similarity">
    <text evidence="7">Belongs to the anti-sigma-factor family.</text>
</comment>
<dbReference type="InterPro" id="IPR036890">
    <property type="entry name" value="HATPase_C_sf"/>
</dbReference>
<organism evidence="9 10">
    <name type="scientific">Herbinix hemicellulosilytica</name>
    <dbReference type="NCBI Taxonomy" id="1564487"/>
    <lineage>
        <taxon>Bacteria</taxon>
        <taxon>Bacillati</taxon>
        <taxon>Bacillota</taxon>
        <taxon>Clostridia</taxon>
        <taxon>Lachnospirales</taxon>
        <taxon>Lachnospiraceae</taxon>
        <taxon>Herbinix</taxon>
    </lineage>
</organism>
<evidence type="ECO:0000256" key="6">
    <source>
        <dbReference type="ARBA" id="ARBA00022969"/>
    </source>
</evidence>
<evidence type="ECO:0000256" key="7">
    <source>
        <dbReference type="HAMAP-Rule" id="MF_00637"/>
    </source>
</evidence>
<dbReference type="GO" id="GO:0042174">
    <property type="term" value="P:negative regulation of sporulation resulting in formation of a cellular spore"/>
    <property type="evidence" value="ECO:0007669"/>
    <property type="project" value="InterPro"/>
</dbReference>
<comment type="catalytic activity">
    <reaction evidence="7">
        <text>L-threonyl-[protein] + ATP = O-phospho-L-threonyl-[protein] + ADP + H(+)</text>
        <dbReference type="Rhea" id="RHEA:46608"/>
        <dbReference type="Rhea" id="RHEA-COMP:11060"/>
        <dbReference type="Rhea" id="RHEA-COMP:11605"/>
        <dbReference type="ChEBI" id="CHEBI:15378"/>
        <dbReference type="ChEBI" id="CHEBI:30013"/>
        <dbReference type="ChEBI" id="CHEBI:30616"/>
        <dbReference type="ChEBI" id="CHEBI:61977"/>
        <dbReference type="ChEBI" id="CHEBI:456216"/>
        <dbReference type="EC" id="2.7.11.1"/>
    </reaction>
</comment>
<evidence type="ECO:0000256" key="3">
    <source>
        <dbReference type="ARBA" id="ARBA00022741"/>
    </source>
</evidence>
<dbReference type="GO" id="GO:0004674">
    <property type="term" value="F:protein serine/threonine kinase activity"/>
    <property type="evidence" value="ECO:0007669"/>
    <property type="project" value="UniProtKB-KW"/>
</dbReference>
<dbReference type="SUPFAM" id="SSF55874">
    <property type="entry name" value="ATPase domain of HSP90 chaperone/DNA topoisomerase II/histidine kinase"/>
    <property type="match status" value="1"/>
</dbReference>
<dbReference type="GO" id="GO:0016989">
    <property type="term" value="F:sigma factor antagonist activity"/>
    <property type="evidence" value="ECO:0007669"/>
    <property type="project" value="InterPro"/>
</dbReference>
<dbReference type="InterPro" id="IPR010194">
    <property type="entry name" value="Anti-sigma_F"/>
</dbReference>
<dbReference type="AlphaFoldDB" id="A0A0H5SEW6"/>
<evidence type="ECO:0000313" key="10">
    <source>
        <dbReference type="Proteomes" id="UP000236497"/>
    </source>
</evidence>
<evidence type="ECO:0000259" key="8">
    <source>
        <dbReference type="SMART" id="SM00387"/>
    </source>
</evidence>
<evidence type="ECO:0000256" key="2">
    <source>
        <dbReference type="ARBA" id="ARBA00022679"/>
    </source>
</evidence>
<accession>A0A0H5SEW6</accession>
<proteinExistence type="inferred from homology"/>
<dbReference type="Gene3D" id="3.30.565.10">
    <property type="entry name" value="Histidine kinase-like ATPase, C-terminal domain"/>
    <property type="match status" value="1"/>
</dbReference>
<evidence type="ECO:0000256" key="5">
    <source>
        <dbReference type="ARBA" id="ARBA00022840"/>
    </source>
</evidence>
<evidence type="ECO:0000313" key="9">
    <source>
        <dbReference type="EMBL" id="CRZ33391.1"/>
    </source>
</evidence>
<dbReference type="PANTHER" id="PTHR35526:SF3">
    <property type="entry name" value="ANTI-SIGMA-F FACTOR RSBW"/>
    <property type="match status" value="1"/>
</dbReference>
<keyword evidence="4 7" id="KW-0418">Kinase</keyword>
<evidence type="ECO:0000256" key="1">
    <source>
        <dbReference type="ARBA" id="ARBA00022527"/>
    </source>
</evidence>
<feature type="domain" description="Histidine kinase/HSP90-like ATPase" evidence="8">
    <location>
        <begin position="37"/>
        <end position="141"/>
    </location>
</feature>
<dbReference type="Pfam" id="PF13581">
    <property type="entry name" value="HATPase_c_2"/>
    <property type="match status" value="1"/>
</dbReference>
<sequence length="152" mass="16820">MDNTNRMVLEFESRSQNESFARTVVAAFAATMDPTLEELADIKTAVSEAVTNCIIHGYPDKIGIITMRCSISGDEITVEVEDNGVGIEDINKAMEPLYTTRPDLERSGMGFSFMEAFMDELEVESVVGEGTLVRMRKRIGKEAIKGYTQHTG</sequence>
<dbReference type="GO" id="GO:0030436">
    <property type="term" value="P:asexual sporulation"/>
    <property type="evidence" value="ECO:0007669"/>
    <property type="project" value="UniProtKB-UniRule"/>
</dbReference>
<protein>
    <recommendedName>
        <fullName evidence="7">Anti-sigma F factor</fullName>
        <ecNumber evidence="7">2.7.11.1</ecNumber>
    </recommendedName>
    <alternativeName>
        <fullName evidence="7">Stage II sporulation protein AB</fullName>
    </alternativeName>
</protein>
<keyword evidence="1 7" id="KW-0723">Serine/threonine-protein kinase</keyword>
<keyword evidence="6 7" id="KW-0749">Sporulation</keyword>
<keyword evidence="2 7" id="KW-0808">Transferase</keyword>
<dbReference type="InterPro" id="IPR003594">
    <property type="entry name" value="HATPase_dom"/>
</dbReference>
<reference evidence="9 10" key="1">
    <citation type="submission" date="2015-06" db="EMBL/GenBank/DDBJ databases">
        <authorList>
            <person name="Wibberg Daniel"/>
        </authorList>
    </citation>
    <scope>NUCLEOTIDE SEQUENCE [LARGE SCALE GENOMIC DNA]</scope>
    <source>
        <strain evidence="9 10">T3/55T</strain>
    </source>
</reference>
<keyword evidence="3 7" id="KW-0547">Nucleotide-binding</keyword>
<dbReference type="RefSeq" id="WP_103201576.1">
    <property type="nucleotide sequence ID" value="NZ_CVTD020000007.1"/>
</dbReference>
<dbReference type="HAMAP" id="MF_00637">
    <property type="entry name" value="Anti_sigma_F"/>
    <property type="match status" value="1"/>
</dbReference>
<dbReference type="GO" id="GO:0005524">
    <property type="term" value="F:ATP binding"/>
    <property type="evidence" value="ECO:0007669"/>
    <property type="project" value="UniProtKB-KW"/>
</dbReference>
<dbReference type="OrthoDB" id="9768808at2"/>
<name>A0A0H5SEW6_HERHM</name>
<comment type="catalytic activity">
    <reaction evidence="7">
        <text>L-seryl-[protein] + ATP = O-phospho-L-seryl-[protein] + ADP + H(+)</text>
        <dbReference type="Rhea" id="RHEA:17989"/>
        <dbReference type="Rhea" id="RHEA-COMP:9863"/>
        <dbReference type="Rhea" id="RHEA-COMP:11604"/>
        <dbReference type="ChEBI" id="CHEBI:15378"/>
        <dbReference type="ChEBI" id="CHEBI:29999"/>
        <dbReference type="ChEBI" id="CHEBI:30616"/>
        <dbReference type="ChEBI" id="CHEBI:83421"/>
        <dbReference type="ChEBI" id="CHEBI:456216"/>
        <dbReference type="EC" id="2.7.11.1"/>
    </reaction>
</comment>
<evidence type="ECO:0000256" key="4">
    <source>
        <dbReference type="ARBA" id="ARBA00022777"/>
    </source>
</evidence>
<dbReference type="SMART" id="SM00387">
    <property type="entry name" value="HATPase_c"/>
    <property type="match status" value="1"/>
</dbReference>
<gene>
    <name evidence="7" type="primary">spoIIAB</name>
    <name evidence="9" type="ORF">HHT355_0177</name>
</gene>
<dbReference type="GO" id="GO:0106310">
    <property type="term" value="F:protein serine kinase activity"/>
    <property type="evidence" value="ECO:0007669"/>
    <property type="project" value="RHEA"/>
</dbReference>